<proteinExistence type="predicted"/>
<sequence length="251" mass="28586">MPRGEGTMVAALWGADEISGQRSRIVDRVHENILLDIFDHHRLDVVLTTGSCNSWKWHRLAHVCRKWRSVVFSSPRRLELRLVYTYRKMADDEEKKIGRTPDIWPVMPIVISFTSLMSREVDDIVAALEHPDRICEIALFVTDSILLKISDAVMHTPFPILENLELRSLIYMTGPGTLFSLSSAPRLRHIHMDTVPLSLLPGLLSSAQNVVSLRLEGMDEIQLYTSPEELVTILYATPQLKSLVIDFNFPD</sequence>
<organism evidence="1 2">
    <name type="scientific">Multifurca ochricompacta</name>
    <dbReference type="NCBI Taxonomy" id="376703"/>
    <lineage>
        <taxon>Eukaryota</taxon>
        <taxon>Fungi</taxon>
        <taxon>Dikarya</taxon>
        <taxon>Basidiomycota</taxon>
        <taxon>Agaricomycotina</taxon>
        <taxon>Agaricomycetes</taxon>
        <taxon>Russulales</taxon>
        <taxon>Russulaceae</taxon>
        <taxon>Multifurca</taxon>
    </lineage>
</organism>
<dbReference type="InterPro" id="IPR032675">
    <property type="entry name" value="LRR_dom_sf"/>
</dbReference>
<keyword evidence="2" id="KW-1185">Reference proteome</keyword>
<dbReference type="Proteomes" id="UP001203297">
    <property type="component" value="Unassembled WGS sequence"/>
</dbReference>
<protein>
    <recommendedName>
        <fullName evidence="3">F-box domain-containing protein</fullName>
    </recommendedName>
</protein>
<gene>
    <name evidence="1" type="ORF">B0F90DRAFT_277974</name>
</gene>
<evidence type="ECO:0000313" key="2">
    <source>
        <dbReference type="Proteomes" id="UP001203297"/>
    </source>
</evidence>
<dbReference type="EMBL" id="WTXG01000122">
    <property type="protein sequence ID" value="KAI0292367.1"/>
    <property type="molecule type" value="Genomic_DNA"/>
</dbReference>
<name>A0AAD4QJM2_9AGAM</name>
<accession>A0AAD4QJM2</accession>
<comment type="caution">
    <text evidence="1">The sequence shown here is derived from an EMBL/GenBank/DDBJ whole genome shotgun (WGS) entry which is preliminary data.</text>
</comment>
<evidence type="ECO:0008006" key="3">
    <source>
        <dbReference type="Google" id="ProtNLM"/>
    </source>
</evidence>
<evidence type="ECO:0000313" key="1">
    <source>
        <dbReference type="EMBL" id="KAI0292367.1"/>
    </source>
</evidence>
<reference evidence="1" key="1">
    <citation type="journal article" date="2022" name="New Phytol.">
        <title>Evolutionary transition to the ectomycorrhizal habit in the genomes of a hyperdiverse lineage of mushroom-forming fungi.</title>
        <authorList>
            <person name="Looney B."/>
            <person name="Miyauchi S."/>
            <person name="Morin E."/>
            <person name="Drula E."/>
            <person name="Courty P.E."/>
            <person name="Kohler A."/>
            <person name="Kuo A."/>
            <person name="LaButti K."/>
            <person name="Pangilinan J."/>
            <person name="Lipzen A."/>
            <person name="Riley R."/>
            <person name="Andreopoulos W."/>
            <person name="He G."/>
            <person name="Johnson J."/>
            <person name="Nolan M."/>
            <person name="Tritt A."/>
            <person name="Barry K.W."/>
            <person name="Grigoriev I.V."/>
            <person name="Nagy L.G."/>
            <person name="Hibbett D."/>
            <person name="Henrissat B."/>
            <person name="Matheny P.B."/>
            <person name="Labbe J."/>
            <person name="Martin F.M."/>
        </authorList>
    </citation>
    <scope>NUCLEOTIDE SEQUENCE</scope>
    <source>
        <strain evidence="1">BPL690</strain>
    </source>
</reference>
<dbReference type="AlphaFoldDB" id="A0AAD4QJM2"/>
<dbReference type="Gene3D" id="3.80.10.10">
    <property type="entry name" value="Ribonuclease Inhibitor"/>
    <property type="match status" value="1"/>
</dbReference>